<comment type="caution">
    <text evidence="1">The sequence shown here is derived from an EMBL/GenBank/DDBJ whole genome shotgun (WGS) entry which is preliminary data.</text>
</comment>
<accession>A0A8X7TAR7</accession>
<dbReference type="Proteomes" id="UP000590412">
    <property type="component" value="Unassembled WGS sequence"/>
</dbReference>
<evidence type="ECO:0000313" key="1">
    <source>
        <dbReference type="EMBL" id="KAF6052872.1"/>
    </source>
</evidence>
<protein>
    <submittedName>
        <fullName evidence="1">Uncharacterized protein</fullName>
    </submittedName>
</protein>
<dbReference type="OrthoDB" id="1865897at2759"/>
<proteinExistence type="predicted"/>
<organism evidence="1 2">
    <name type="scientific">Candida parapsilosis</name>
    <name type="common">Yeast</name>
    <dbReference type="NCBI Taxonomy" id="5480"/>
    <lineage>
        <taxon>Eukaryota</taxon>
        <taxon>Fungi</taxon>
        <taxon>Dikarya</taxon>
        <taxon>Ascomycota</taxon>
        <taxon>Saccharomycotina</taxon>
        <taxon>Pichiomycetes</taxon>
        <taxon>Debaryomycetaceae</taxon>
        <taxon>Candida/Lodderomyces clade</taxon>
        <taxon>Candida</taxon>
    </lineage>
</organism>
<name>A0A8X7TAR7_CANPA</name>
<gene>
    <name evidence="1" type="ORF">FOB60_003128</name>
</gene>
<reference evidence="1" key="1">
    <citation type="submission" date="2020-03" db="EMBL/GenBank/DDBJ databases">
        <title>FDA dAtabase for Regulatory Grade micrObial Sequences (FDA-ARGOS): Supporting development and validation of Infectious Disease Dx tests.</title>
        <authorList>
            <person name="Campos J."/>
            <person name="Goldberg B."/>
            <person name="Tallon L."/>
            <person name="Sadzewicz L."/>
            <person name="Vavikolanu K."/>
            <person name="Mehta A."/>
            <person name="Aluvathingal J."/>
            <person name="Nadendla S."/>
            <person name="Nandy P."/>
            <person name="Geyer C."/>
            <person name="Yan Y."/>
            <person name="Sichtig H."/>
        </authorList>
    </citation>
    <scope>NUCLEOTIDE SEQUENCE [LARGE SCALE GENOMIC DNA]</scope>
    <source>
        <strain evidence="1">FDAARGOS_652</strain>
    </source>
</reference>
<evidence type="ECO:0000313" key="2">
    <source>
        <dbReference type="Proteomes" id="UP000590412"/>
    </source>
</evidence>
<dbReference type="EMBL" id="JABWAB010000004">
    <property type="protein sequence ID" value="KAF6052872.1"/>
    <property type="molecule type" value="Genomic_DNA"/>
</dbReference>
<dbReference type="AlphaFoldDB" id="A0A8X7TAR7"/>
<sequence>MGSKVFEENVIPEERKRLSLHNSINKFYRHHGQFKNSRVSTFKLSKSDRITTNTPTIAPIDFHKIVVANKHNVPQVGSFVEFEKENLMRVGVVIQNLLARFDERFNHVLVLTDENEILAVKPLHVKFHLYKFVSDGAINYSEILRERYNPSQSDRERAVSFIQTFMMDTIEWKKRTSPLIQRVFSQLVDEKICPVSSLDVIDSMEFKESDVARINSSLYNQHALLYATHGNLVDSCQWVVPNYAGDFSSNVFLWGHSNNFHLESQYFVNAQNVWLRIYHFKQTMSSQDGVEKVNKFMQKLKSLPKEEISAYLNVFEGRHFIDVIMAMKFAVVYPHSSIVMELEKLDCFNSTPTASDIHCLLLDLKVFDDTTTITDIYLSSGLFGTPKNLSVTRVDQLKSPTPSGFDVKDNFAHLRTSRKYYQDHVIYALVDDEEGVSSFGISIESLNSRKHLINIHVPDIITHISPDTKIFKSIFQKRSLAETLTHLCNNKTWGNIYPEKIMRDRRFHEYSNYDNNEEIWGDVIDLMEQGTKGTRKRGISKATCLTITFEFNSYESNPFEDLAKKVSVSFDSISNVNTKIVNRNILQKCLTGRLEPSFFRLLRRKQRNESDVDGSENSLNKTDIHNLNYISGVLKTFQKVRELDGAATSLKDLSLFENSIIRTKFNETTCGISSDIIKPSLSNTTTPQADFLHKEVKIFTGCLVSKFCFQNQIPMISQSQDLDVNEFENDGVMVQHENVMIPVYESRKYSHSVMAKDEDGLISLNAKLISNNYLAPKYATVGSEFHVPLGLSSGYTEVLDVFQSGKAFFNQFQLLSHIQQDYQKTILKRHSYLDFIERFNNLKSLGYLLNGPLPERKLISIINSINSNDLRKTWQYRMYKFWILSWLHQHQFKNGFQEDKKLDCICTHFDRLDEYGICKAYCPDLGIEVDVLYLPEQDVKIGTSLVGHEVLHLDPIGGFCMLDGREDICI</sequence>